<dbReference type="eggNOG" id="COG3857">
    <property type="taxonomic scope" value="Bacteria"/>
</dbReference>
<evidence type="ECO:0000313" key="3">
    <source>
        <dbReference type="EMBL" id="AEX84625.1"/>
    </source>
</evidence>
<dbReference type="Pfam" id="PF12705">
    <property type="entry name" value="PDDEXK_1"/>
    <property type="match status" value="1"/>
</dbReference>
<dbReference type="KEGG" id="mpz:Marpi_0169"/>
<dbReference type="STRING" id="443254.Marpi_0169"/>
<dbReference type="AlphaFoldDB" id="H2J3I1"/>
<sequence>MKELKLINLNKNHFDEIAEFILPLYEKDPMNFLFLGPSGDYVKQIAESVARKVDKTINRDAFRVINQYAVEMFRRYEPTSLFIDRDFLKAYIAKELEDLIEKEKNNIEFRKYVKTLAKSKQAIEYLLEIFEKKWEISRIEDEKLIENHPLYSEIDKDMESDNNLFKLYKHLEEKLEDILNTTFDDSKNNGKNYDQISIYKWFYKELPEIEKKLGKTLVISGFFDIPPILNKVLKTLFNLFDNVIFFAWNPIDDESFESLENILYFLKNEGFSGNYKKESLKELFLNTTFQKGVFKNTVLEIENIAKEIKRKIIYENYQPDDFGIIVPDSQTANAFAEFFEELKVPYRLKNDMPLSESVMVSKLLLPLKTKYSGYEVEDLLALIEAGYGGERSLSIDEIESLLKTLNLYYDFPKATLKSRKEKWLSVVSKRLKEIDKELIDSDEKERLELQRAELEELEKILETLFDLLEEIDKNDFELTYYRELLNTWIKEGRIKVENIDKVESELNALYKFHELLLTLEKNLEHLIPGKIKLSKFYNILSSLIETEKYRISEKYSNTVEIFSLNDSRFVHKKYKIFVSFTDMNYPSIHINPLLSSITKENNYSKISELQFRENMFISMLFADNVIFTYPKATLSGEEILGSSYEKDFEKLFEIREYPFAIKSEEIIPENTDEIYSLEQAALYFAYNNLESDLDEINEVISEIEKLKEKRDNYNWVLDTKYPIGDISHNKISTYVDCPFKYYLKYIARIGANKDFSIFYVGNLKHKIMKKLFDKYPTYNSIYSLIGDEEKLYEEIKSIAYEEWDNSGVDELKSYKIVKEVEIEDISQDLIFTIKRLIESYIYFKNSKIKDEQKKRVKYKKVLKSEFPVSGKYENYDLFARIDRIDILEEDVIFDIDKSKNELIPVGKEEKEAYSIIDYKNSKSFQSEQLLFYYYILLSNSDWKEKLKEKSVFLSFLPMKEKDFNKTDALIWIKIKNDDLYIKYSGNSNSYNQISLKEFESWFNEVVDAIKNSEFYPVFINDDEKLKFRFLDYLKSKGYNVRNSNEKYYTCEGNDNPNGLSIKCEYYSLCKIMGLGKYINLKNRDHLKAKRKSK</sequence>
<gene>
    <name evidence="3" type="ordered locus">Marpi_0169</name>
</gene>
<dbReference type="EMBL" id="CP003257">
    <property type="protein sequence ID" value="AEX84625.1"/>
    <property type="molecule type" value="Genomic_DNA"/>
</dbReference>
<dbReference type="Gene3D" id="1.10.486.10">
    <property type="entry name" value="PCRA, domain 4"/>
    <property type="match status" value="1"/>
</dbReference>
<reference evidence="3 4" key="1">
    <citation type="journal article" date="2012" name="J. Bacteriol.">
        <title>Complete Genome Sequence of the Thermophilic, Piezophilic, Heterotrophic Bacterium Marinitoga piezophila KA3.</title>
        <authorList>
            <person name="Lucas S."/>
            <person name="Han J."/>
            <person name="Lapidus A."/>
            <person name="Cheng J.F."/>
            <person name="Goodwin L.A."/>
            <person name="Pitluck S."/>
            <person name="Peters L."/>
            <person name="Mikhailova N."/>
            <person name="Teshima H."/>
            <person name="Detter J.C."/>
            <person name="Han C."/>
            <person name="Tapia R."/>
            <person name="Land M."/>
            <person name="Hauser L."/>
            <person name="Kyrpides N.C."/>
            <person name="Ivanova N."/>
            <person name="Pagani I."/>
            <person name="Vannier P."/>
            <person name="Oger P."/>
            <person name="Bartlett D.H."/>
            <person name="Noll K.M."/>
            <person name="Woyke T."/>
            <person name="Jebbar M."/>
        </authorList>
    </citation>
    <scope>NUCLEOTIDE SEQUENCE [LARGE SCALE GENOMIC DNA]</scope>
    <source>
        <strain evidence="4">DSM 14283 / JCM 11233 / KA3</strain>
    </source>
</reference>
<dbReference type="InterPro" id="IPR027417">
    <property type="entry name" value="P-loop_NTPase"/>
</dbReference>
<dbReference type="HOGENOM" id="CLU_279483_0_0_0"/>
<reference evidence="4" key="2">
    <citation type="submission" date="2012-01" db="EMBL/GenBank/DDBJ databases">
        <title>Complete sequence of chromosome of Marinitoga piezophila KA3.</title>
        <authorList>
            <person name="Lucas S."/>
            <person name="Han J."/>
            <person name="Lapidus A."/>
            <person name="Cheng J.-F."/>
            <person name="Goodwin L."/>
            <person name="Pitluck S."/>
            <person name="Peters L."/>
            <person name="Mikhailova N."/>
            <person name="Teshima H."/>
            <person name="Detter J.C."/>
            <person name="Han C."/>
            <person name="Tapia R."/>
            <person name="Land M."/>
            <person name="Hauser L."/>
            <person name="Kyrpides N."/>
            <person name="Ivanova N."/>
            <person name="Pagani I."/>
            <person name="Jebbar M."/>
            <person name="Vannier P."/>
            <person name="Oger P."/>
            <person name="Cario A."/>
            <person name="Bartlett D."/>
            <person name="Noll K.M."/>
            <person name="Woyke T."/>
        </authorList>
    </citation>
    <scope>NUCLEOTIDE SEQUENCE [LARGE SCALE GENOMIC DNA]</scope>
    <source>
        <strain evidence="4">DSM 14283 / JCM 11233 / KA3</strain>
    </source>
</reference>
<keyword evidence="1" id="KW-0175">Coiled coil</keyword>
<dbReference type="InterPro" id="IPR038726">
    <property type="entry name" value="PDDEXK_AddAB-type"/>
</dbReference>
<dbReference type="SUPFAM" id="SSF52540">
    <property type="entry name" value="P-loop containing nucleoside triphosphate hydrolases"/>
    <property type="match status" value="1"/>
</dbReference>
<dbReference type="Gene3D" id="3.40.50.300">
    <property type="entry name" value="P-loop containing nucleotide triphosphate hydrolases"/>
    <property type="match status" value="1"/>
</dbReference>
<evidence type="ECO:0000259" key="2">
    <source>
        <dbReference type="Pfam" id="PF12705"/>
    </source>
</evidence>
<proteinExistence type="predicted"/>
<evidence type="ECO:0000313" key="4">
    <source>
        <dbReference type="Proteomes" id="UP000007161"/>
    </source>
</evidence>
<organism evidence="3 4">
    <name type="scientific">Marinitoga piezophila (strain DSM 14283 / JCM 11233 / KA3)</name>
    <dbReference type="NCBI Taxonomy" id="443254"/>
    <lineage>
        <taxon>Bacteria</taxon>
        <taxon>Thermotogati</taxon>
        <taxon>Thermotogota</taxon>
        <taxon>Thermotogae</taxon>
        <taxon>Petrotogales</taxon>
        <taxon>Petrotogaceae</taxon>
        <taxon>Marinitoga</taxon>
    </lineage>
</organism>
<dbReference type="RefSeq" id="WP_014295697.1">
    <property type="nucleotide sequence ID" value="NC_016751.1"/>
</dbReference>
<protein>
    <recommendedName>
        <fullName evidence="2">PD-(D/E)XK endonuclease-like domain-containing protein</fullName>
    </recommendedName>
</protein>
<name>H2J3I1_MARPK</name>
<keyword evidence="4" id="KW-1185">Reference proteome</keyword>
<feature type="coiled-coil region" evidence="1">
    <location>
        <begin position="440"/>
        <end position="474"/>
    </location>
</feature>
<accession>H2J3I1</accession>
<evidence type="ECO:0000256" key="1">
    <source>
        <dbReference type="SAM" id="Coils"/>
    </source>
</evidence>
<dbReference type="Proteomes" id="UP000007161">
    <property type="component" value="Chromosome"/>
</dbReference>
<feature type="coiled-coil region" evidence="1">
    <location>
        <begin position="686"/>
        <end position="716"/>
    </location>
</feature>
<feature type="domain" description="PD-(D/E)XK endonuclease-like" evidence="2">
    <location>
        <begin position="726"/>
        <end position="1014"/>
    </location>
</feature>
<dbReference type="OrthoDB" id="38522at2"/>